<name>A0ABU6VVK9_9FABA</name>
<reference evidence="1 2" key="1">
    <citation type="journal article" date="2023" name="Plants (Basel)">
        <title>Bridging the Gap: Combining Genomics and Transcriptomics Approaches to Understand Stylosanthes scabra, an Orphan Legume from the Brazilian Caatinga.</title>
        <authorList>
            <person name="Ferreira-Neto J.R.C."/>
            <person name="da Silva M.D."/>
            <person name="Binneck E."/>
            <person name="de Melo N.F."/>
            <person name="da Silva R.H."/>
            <person name="de Melo A.L.T.M."/>
            <person name="Pandolfi V."/>
            <person name="Bustamante F.O."/>
            <person name="Brasileiro-Vidal A.C."/>
            <person name="Benko-Iseppon A.M."/>
        </authorList>
    </citation>
    <scope>NUCLEOTIDE SEQUENCE [LARGE SCALE GENOMIC DNA]</scope>
    <source>
        <tissue evidence="1">Leaves</tissue>
    </source>
</reference>
<gene>
    <name evidence="1" type="ORF">PIB30_088516</name>
</gene>
<proteinExistence type="predicted"/>
<dbReference type="Proteomes" id="UP001341840">
    <property type="component" value="Unassembled WGS sequence"/>
</dbReference>
<keyword evidence="2" id="KW-1185">Reference proteome</keyword>
<accession>A0ABU6VVK9</accession>
<comment type="caution">
    <text evidence="1">The sequence shown here is derived from an EMBL/GenBank/DDBJ whole genome shotgun (WGS) entry which is preliminary data.</text>
</comment>
<protein>
    <submittedName>
        <fullName evidence="1">Uncharacterized protein</fullName>
    </submittedName>
</protein>
<evidence type="ECO:0000313" key="1">
    <source>
        <dbReference type="EMBL" id="MED6176471.1"/>
    </source>
</evidence>
<evidence type="ECO:0000313" key="2">
    <source>
        <dbReference type="Proteomes" id="UP001341840"/>
    </source>
</evidence>
<organism evidence="1 2">
    <name type="scientific">Stylosanthes scabra</name>
    <dbReference type="NCBI Taxonomy" id="79078"/>
    <lineage>
        <taxon>Eukaryota</taxon>
        <taxon>Viridiplantae</taxon>
        <taxon>Streptophyta</taxon>
        <taxon>Embryophyta</taxon>
        <taxon>Tracheophyta</taxon>
        <taxon>Spermatophyta</taxon>
        <taxon>Magnoliopsida</taxon>
        <taxon>eudicotyledons</taxon>
        <taxon>Gunneridae</taxon>
        <taxon>Pentapetalae</taxon>
        <taxon>rosids</taxon>
        <taxon>fabids</taxon>
        <taxon>Fabales</taxon>
        <taxon>Fabaceae</taxon>
        <taxon>Papilionoideae</taxon>
        <taxon>50 kb inversion clade</taxon>
        <taxon>dalbergioids sensu lato</taxon>
        <taxon>Dalbergieae</taxon>
        <taxon>Pterocarpus clade</taxon>
        <taxon>Stylosanthes</taxon>
    </lineage>
</organism>
<sequence>MPLNFRMCAIQKYIWLPPVEFYMQIGTGGDVLCVSCTYCNSCSQTIGLQLDDLWSYVEYENSNN</sequence>
<dbReference type="EMBL" id="JASCZI010152644">
    <property type="protein sequence ID" value="MED6176471.1"/>
    <property type="molecule type" value="Genomic_DNA"/>
</dbReference>